<keyword evidence="1" id="KW-0802">TPR repeat</keyword>
<dbReference type="Pfam" id="PF00535">
    <property type="entry name" value="Glycos_transf_2"/>
    <property type="match status" value="1"/>
</dbReference>
<feature type="repeat" description="TPR" evidence="1">
    <location>
        <begin position="308"/>
        <end position="341"/>
    </location>
</feature>
<dbReference type="SUPFAM" id="SSF53448">
    <property type="entry name" value="Nucleotide-diphospho-sugar transferases"/>
    <property type="match status" value="1"/>
</dbReference>
<dbReference type="InterPro" id="IPR001173">
    <property type="entry name" value="Glyco_trans_2-like"/>
</dbReference>
<sequence length="356" mass="41865">MFTISLCMIVKNEEDSLARCLASVQDAVDEIIIVDTGSTDNTKEIAASFHAKIYNFTWINDFAAARNFSFGQATKDYILWLDADDVLQKSDLEKLISLKKVEPFTYDSVTMNYHLSFDQDGKPTYSLRRNRLVKRENNFRWIGFVHEYLEVGGNIHHSDIAVTHHKEKQYTDRNLQIYLTKRKENHTFSPRDLYYFANELRDNGRYEEAIAEYEQFLATKLGWVEDEINACMKLAECHGRLKDREKQMEALLRTLTYDTPRAEFCCQFGNMFVEKQQWLKAIYWFNLATTLTIPKQQLSPIDYASWTWMPHLQLTLCYDRIGNRKQALEHHQQAIQLNPHHPSIIFNENYFKGITP</sequence>
<dbReference type="InterPro" id="IPR019734">
    <property type="entry name" value="TPR_rpt"/>
</dbReference>
<dbReference type="PROSITE" id="PS50005">
    <property type="entry name" value="TPR"/>
    <property type="match status" value="1"/>
</dbReference>
<comment type="caution">
    <text evidence="3">The sequence shown here is derived from an EMBL/GenBank/DDBJ whole genome shotgun (WGS) entry which is preliminary data.</text>
</comment>
<dbReference type="InterPro" id="IPR011990">
    <property type="entry name" value="TPR-like_helical_dom_sf"/>
</dbReference>
<evidence type="ECO:0000313" key="3">
    <source>
        <dbReference type="EMBL" id="MFD2116897.1"/>
    </source>
</evidence>
<evidence type="ECO:0000259" key="2">
    <source>
        <dbReference type="Pfam" id="PF00535"/>
    </source>
</evidence>
<name>A0ABW4YMX0_9BACL</name>
<gene>
    <name evidence="3" type="ORF">ACFSJH_14305</name>
</gene>
<dbReference type="Gene3D" id="3.90.550.10">
    <property type="entry name" value="Spore Coat Polysaccharide Biosynthesis Protein SpsA, Chain A"/>
    <property type="match status" value="1"/>
</dbReference>
<evidence type="ECO:0000256" key="1">
    <source>
        <dbReference type="PROSITE-ProRule" id="PRU00339"/>
    </source>
</evidence>
<dbReference type="Proteomes" id="UP001597362">
    <property type="component" value="Unassembled WGS sequence"/>
</dbReference>
<dbReference type="CDD" id="cd02511">
    <property type="entry name" value="Beta4Glucosyltransferase"/>
    <property type="match status" value="1"/>
</dbReference>
<dbReference type="EC" id="2.4.-.-" evidence="3"/>
<dbReference type="PANTHER" id="PTHR43630:SF2">
    <property type="entry name" value="GLYCOSYLTRANSFERASE"/>
    <property type="match status" value="1"/>
</dbReference>
<dbReference type="GO" id="GO:0016757">
    <property type="term" value="F:glycosyltransferase activity"/>
    <property type="evidence" value="ECO:0007669"/>
    <property type="project" value="UniProtKB-KW"/>
</dbReference>
<dbReference type="PANTHER" id="PTHR43630">
    <property type="entry name" value="POLY-BETA-1,6-N-ACETYL-D-GLUCOSAMINE SYNTHASE"/>
    <property type="match status" value="1"/>
</dbReference>
<keyword evidence="3" id="KW-0808">Transferase</keyword>
<dbReference type="Gene3D" id="1.25.40.10">
    <property type="entry name" value="Tetratricopeptide repeat domain"/>
    <property type="match status" value="2"/>
</dbReference>
<dbReference type="RefSeq" id="WP_377773503.1">
    <property type="nucleotide sequence ID" value="NZ_JBHUHO010000032.1"/>
</dbReference>
<reference evidence="4" key="1">
    <citation type="journal article" date="2019" name="Int. J. Syst. Evol. Microbiol.">
        <title>The Global Catalogue of Microorganisms (GCM) 10K type strain sequencing project: providing services to taxonomists for standard genome sequencing and annotation.</title>
        <authorList>
            <consortium name="The Broad Institute Genomics Platform"/>
            <consortium name="The Broad Institute Genome Sequencing Center for Infectious Disease"/>
            <person name="Wu L."/>
            <person name="Ma J."/>
        </authorList>
    </citation>
    <scope>NUCLEOTIDE SEQUENCE [LARGE SCALE GENOMIC DNA]</scope>
    <source>
        <strain evidence="4">GH52</strain>
    </source>
</reference>
<protein>
    <submittedName>
        <fullName evidence="3">Glycosyltransferase</fullName>
        <ecNumber evidence="3">2.4.-.-</ecNumber>
    </submittedName>
</protein>
<evidence type="ECO:0000313" key="4">
    <source>
        <dbReference type="Proteomes" id="UP001597362"/>
    </source>
</evidence>
<organism evidence="3 4">
    <name type="scientific">Paenibacillus yanchengensis</name>
    <dbReference type="NCBI Taxonomy" id="2035833"/>
    <lineage>
        <taxon>Bacteria</taxon>
        <taxon>Bacillati</taxon>
        <taxon>Bacillota</taxon>
        <taxon>Bacilli</taxon>
        <taxon>Bacillales</taxon>
        <taxon>Paenibacillaceae</taxon>
        <taxon>Paenibacillus</taxon>
    </lineage>
</organism>
<dbReference type="SUPFAM" id="SSF48452">
    <property type="entry name" value="TPR-like"/>
    <property type="match status" value="1"/>
</dbReference>
<keyword evidence="4" id="KW-1185">Reference proteome</keyword>
<proteinExistence type="predicted"/>
<dbReference type="InterPro" id="IPR029044">
    <property type="entry name" value="Nucleotide-diphossugar_trans"/>
</dbReference>
<feature type="domain" description="Glycosyltransferase 2-like" evidence="2">
    <location>
        <begin position="5"/>
        <end position="127"/>
    </location>
</feature>
<dbReference type="SMART" id="SM00028">
    <property type="entry name" value="TPR"/>
    <property type="match status" value="2"/>
</dbReference>
<dbReference type="EMBL" id="JBHUHO010000032">
    <property type="protein sequence ID" value="MFD2116897.1"/>
    <property type="molecule type" value="Genomic_DNA"/>
</dbReference>
<keyword evidence="3" id="KW-0328">Glycosyltransferase</keyword>
<accession>A0ABW4YMX0</accession>